<reference evidence="1" key="1">
    <citation type="journal article" date="2017" name="Science">
        <title>Giant viruses with an expanded complement of translation system components.</title>
        <authorList>
            <person name="Schulz F."/>
            <person name="Yutin N."/>
            <person name="Ivanova N.N."/>
            <person name="Ortega D.R."/>
            <person name="Lee T.K."/>
            <person name="Vierheilig J."/>
            <person name="Daims H."/>
            <person name="Horn M."/>
            <person name="Wagner M."/>
            <person name="Jensen G.J."/>
            <person name="Kyrpides N.C."/>
            <person name="Koonin E.V."/>
            <person name="Woyke T."/>
        </authorList>
    </citation>
    <scope>NUCLEOTIDE SEQUENCE</scope>
    <source>
        <strain evidence="1">CTV1</strain>
    </source>
</reference>
<gene>
    <name evidence="1" type="ORF">Catovirus_1_633</name>
</gene>
<dbReference type="EMBL" id="KY684083">
    <property type="protein sequence ID" value="ARF08583.1"/>
    <property type="molecule type" value="Genomic_DNA"/>
</dbReference>
<accession>A0A1V0SA63</accession>
<organism evidence="1">
    <name type="scientific">Catovirus CTV1</name>
    <dbReference type="NCBI Taxonomy" id="1977631"/>
    <lineage>
        <taxon>Viruses</taxon>
        <taxon>Varidnaviria</taxon>
        <taxon>Bamfordvirae</taxon>
        <taxon>Nucleocytoviricota</taxon>
        <taxon>Megaviricetes</taxon>
        <taxon>Imitervirales</taxon>
        <taxon>Mimiviridae</taxon>
        <taxon>Klosneuvirinae</taxon>
        <taxon>Catovirus</taxon>
    </lineage>
</organism>
<name>A0A1V0SA63_9VIRU</name>
<proteinExistence type="predicted"/>
<sequence length="299" mass="35521">MCKIENKTIFFLPNVANYEIIPNNMNRTFISSNKQNYVLEIKNCQIVETNYTFCNRIYDKIIYKYIESDILYIVRLLKNNILIEVYLEYGRKISTIKTPMYNNICSIMRLNNKFYLLCAAKNCVYVKSINDSGIVKTEANAYRYDPYDYLAMKKNICEYYFVLTDNNKLIVLIKGEKIMRFFVINEGEFTVLGDVTRIRLSDCIKNVRDYTEKIIPTIVFEYKNVLHMIINNEYYIINLDDKEIKFQEKINDNKFNIFDLKENCLNAYTNDFTKKSTMLFNKTKPGITRISSFCDIKIE</sequence>
<protein>
    <submittedName>
        <fullName evidence="1">Uncharacterized protein</fullName>
    </submittedName>
</protein>
<evidence type="ECO:0000313" key="1">
    <source>
        <dbReference type="EMBL" id="ARF08583.1"/>
    </source>
</evidence>